<keyword evidence="3" id="KW-1185">Reference proteome</keyword>
<evidence type="ECO:0000313" key="3">
    <source>
        <dbReference type="Proteomes" id="UP001642720"/>
    </source>
</evidence>
<feature type="region of interest" description="Disordered" evidence="1">
    <location>
        <begin position="1"/>
        <end position="34"/>
    </location>
</feature>
<dbReference type="RefSeq" id="XP_073556953.1">
    <property type="nucleotide sequence ID" value="XM_073704371.1"/>
</dbReference>
<organism evidence="2 3">
    <name type="scientific">Trichoderma ghanense</name>
    <dbReference type="NCBI Taxonomy" id="65468"/>
    <lineage>
        <taxon>Eukaryota</taxon>
        <taxon>Fungi</taxon>
        <taxon>Dikarya</taxon>
        <taxon>Ascomycota</taxon>
        <taxon>Pezizomycotina</taxon>
        <taxon>Sordariomycetes</taxon>
        <taxon>Hypocreomycetidae</taxon>
        <taxon>Hypocreales</taxon>
        <taxon>Hypocreaceae</taxon>
        <taxon>Trichoderma</taxon>
    </lineage>
</organism>
<dbReference type="EMBL" id="PPTA01000010">
    <property type="protein sequence ID" value="TFB00752.1"/>
    <property type="molecule type" value="Genomic_DNA"/>
</dbReference>
<accession>A0ABY2GZP1</accession>
<evidence type="ECO:0000256" key="1">
    <source>
        <dbReference type="SAM" id="MobiDB-lite"/>
    </source>
</evidence>
<feature type="non-terminal residue" evidence="2">
    <location>
        <position position="1"/>
    </location>
</feature>
<protein>
    <submittedName>
        <fullName evidence="2">Uncharacterized protein</fullName>
    </submittedName>
</protein>
<reference evidence="2 3" key="1">
    <citation type="submission" date="2018-01" db="EMBL/GenBank/DDBJ databases">
        <title>Genome characterization of the sugarcane-associated fungus Trichoderma ghanense CCMA-1212 and their application in lignocelulose bioconversion.</title>
        <authorList>
            <person name="Steindorff A.S."/>
            <person name="Mendes T.D."/>
            <person name="Vilela E.S.D."/>
            <person name="Rodrigues D.S."/>
            <person name="Formighieri E.F."/>
            <person name="Melo I.S."/>
            <person name="Favaro L.C.L."/>
        </authorList>
    </citation>
    <scope>NUCLEOTIDE SEQUENCE [LARGE SCALE GENOMIC DNA]</scope>
    <source>
        <strain evidence="2 3">CCMA-1212</strain>
    </source>
</reference>
<feature type="compositionally biased region" description="Polar residues" evidence="1">
    <location>
        <begin position="1"/>
        <end position="28"/>
    </location>
</feature>
<sequence length="84" mass="9187">ILQQPVKSKLTCTSADNSASAPSQNKTPRGTHYAYNPKHIHARNLPCERNTTQKQQVSQQLSCVGSPTRDATVRYQAAATSHNP</sequence>
<dbReference type="GeneID" id="300578821"/>
<proteinExistence type="predicted"/>
<dbReference type="Proteomes" id="UP001642720">
    <property type="component" value="Unassembled WGS sequence"/>
</dbReference>
<name>A0ABY2GZP1_9HYPO</name>
<evidence type="ECO:0000313" key="2">
    <source>
        <dbReference type="EMBL" id="TFB00752.1"/>
    </source>
</evidence>
<gene>
    <name evidence="2" type="ORF">CCMA1212_007198</name>
</gene>
<comment type="caution">
    <text evidence="2">The sequence shown here is derived from an EMBL/GenBank/DDBJ whole genome shotgun (WGS) entry which is preliminary data.</text>
</comment>